<protein>
    <submittedName>
        <fullName evidence="4">Por secretion system C-terminal sorting domain</fullName>
    </submittedName>
</protein>
<dbReference type="InterPro" id="IPR026444">
    <property type="entry name" value="Secre_tail"/>
</dbReference>
<dbReference type="NCBIfam" id="TIGR04183">
    <property type="entry name" value="Por_Secre_tail"/>
    <property type="match status" value="1"/>
</dbReference>
<evidence type="ECO:0000256" key="1">
    <source>
        <dbReference type="SAM" id="SignalP"/>
    </source>
</evidence>
<feature type="signal peptide" evidence="1">
    <location>
        <begin position="1"/>
        <end position="19"/>
    </location>
</feature>
<feature type="domain" description="GPI inositol-deacylase PGAP1-like alpha/beta" evidence="2">
    <location>
        <begin position="113"/>
        <end position="167"/>
    </location>
</feature>
<feature type="domain" description="Secretion system C-terminal sorting" evidence="3">
    <location>
        <begin position="527"/>
        <end position="605"/>
    </location>
</feature>
<gene>
    <name evidence="4" type="ORF">Rain11_2322</name>
</gene>
<dbReference type="OrthoDB" id="9765872at2"/>
<proteinExistence type="predicted"/>
<dbReference type="ESTHER" id="9bact-a0a2n3i8e8">
    <property type="family name" value="BlEst2-lipase-like"/>
</dbReference>
<dbReference type="Proteomes" id="UP000233387">
    <property type="component" value="Unassembled WGS sequence"/>
</dbReference>
<dbReference type="Pfam" id="PF18962">
    <property type="entry name" value="Por_Secre_tail"/>
    <property type="match status" value="1"/>
</dbReference>
<dbReference type="GO" id="GO:0016788">
    <property type="term" value="F:hydrolase activity, acting on ester bonds"/>
    <property type="evidence" value="ECO:0007669"/>
    <property type="project" value="InterPro"/>
</dbReference>
<dbReference type="InterPro" id="IPR012908">
    <property type="entry name" value="PGAP1-ab_dom-like"/>
</dbReference>
<comment type="caution">
    <text evidence="4">The sequence shown here is derived from an EMBL/GenBank/DDBJ whole genome shotgun (WGS) entry which is preliminary data.</text>
</comment>
<keyword evidence="5" id="KW-1185">Reference proteome</keyword>
<evidence type="ECO:0000259" key="2">
    <source>
        <dbReference type="Pfam" id="PF07819"/>
    </source>
</evidence>
<dbReference type="InterPro" id="IPR029058">
    <property type="entry name" value="AB_hydrolase_fold"/>
</dbReference>
<organism evidence="4 5">
    <name type="scientific">Raineya orbicola</name>
    <dbReference type="NCBI Taxonomy" id="2016530"/>
    <lineage>
        <taxon>Bacteria</taxon>
        <taxon>Pseudomonadati</taxon>
        <taxon>Bacteroidota</taxon>
        <taxon>Cytophagia</taxon>
        <taxon>Cytophagales</taxon>
        <taxon>Raineyaceae</taxon>
        <taxon>Raineya</taxon>
    </lineage>
</organism>
<keyword evidence="1" id="KW-0732">Signal</keyword>
<dbReference type="SUPFAM" id="SSF53474">
    <property type="entry name" value="alpha/beta-Hydrolases"/>
    <property type="match status" value="1"/>
</dbReference>
<dbReference type="Gene3D" id="3.40.50.1820">
    <property type="entry name" value="alpha/beta hydrolase"/>
    <property type="match status" value="1"/>
</dbReference>
<evidence type="ECO:0000259" key="3">
    <source>
        <dbReference type="Pfam" id="PF18962"/>
    </source>
</evidence>
<evidence type="ECO:0000313" key="5">
    <source>
        <dbReference type="Proteomes" id="UP000233387"/>
    </source>
</evidence>
<dbReference type="AlphaFoldDB" id="A0A2N3I8E8"/>
<sequence length="608" mass="67210">MFVLRTIFVCLLISTLAFAQKEIQLPAPSEMLVVQGGSTGGSNDVGTIYYGVVPANAGTKPVLVFIHGYNSSASTWWQDNDMYSKAFADGYRTAFVSVHPDQNMWTNGQLFANMLNTIRTRYGVNRVVVIAHSKGGVDSDAALVHYGAWNRVERVITLGSPHWGTPLADLASSGWTSWLGAIFGQNNNATKSLQTGNMASFRSQTDNHPNRPNTNFRTFGSWNYYGSLWVSGVYLSWNGGGSSQCGNDGVVNYNSTRRPNSAVIFGCNDSRGNVHHFDIAKGTPMWNHIKPQLPSSLTREVNNNEMATEKYNPFAVVQSSGEFLSADQGKRSVTIHNASKVRIRVYQENGFAVRIATKGNVEANIDNVYSSNERNVKIYDFEQYSPSATYELNSDKPYFAVVETDRNITATLRTDLNNEKFTYEEGEDMNFFVSLEGAEIESVSGTLMRTLNADGSDDDSQISSALKFTKKNGQFVAQQRGTLPAGVYSVAIQVKGKDVTRSIVTSIAIVPSEKGVQVETNLDGLVVYPNPVVSDKAQIHFEIQKKGVHFLNIYDFTGKKVYSENLSHLDVGKHEITWQADASLPNGIYIYELISNDKKTAKRLVLKR</sequence>
<name>A0A2N3I8E8_9BACT</name>
<dbReference type="EMBL" id="NKXO01000044">
    <property type="protein sequence ID" value="PKQ66601.1"/>
    <property type="molecule type" value="Genomic_DNA"/>
</dbReference>
<reference evidence="4 5" key="1">
    <citation type="submission" date="2017-06" db="EMBL/GenBank/DDBJ databases">
        <title>Raineya orbicola gen. nov., sp. nov. a slightly thermophilic bacterium of the phylum Bacteroidetes and the description of Raineyaceae fam. nov.</title>
        <authorList>
            <person name="Albuquerque L."/>
            <person name="Polonia A.R.M."/>
            <person name="Barroso C."/>
            <person name="Froufe H.J.C."/>
            <person name="Lage O."/>
            <person name="Lobo-Da-Cunha A."/>
            <person name="Egas C."/>
            <person name="Da Costa M.S."/>
        </authorList>
    </citation>
    <scope>NUCLEOTIDE SEQUENCE [LARGE SCALE GENOMIC DNA]</scope>
    <source>
        <strain evidence="4 5">SPSPC-11</strain>
    </source>
</reference>
<evidence type="ECO:0000313" key="4">
    <source>
        <dbReference type="EMBL" id="PKQ66601.1"/>
    </source>
</evidence>
<dbReference type="Gene3D" id="2.60.40.4070">
    <property type="match status" value="1"/>
</dbReference>
<feature type="chain" id="PRO_5014962830" evidence="1">
    <location>
        <begin position="20"/>
        <end position="608"/>
    </location>
</feature>
<dbReference type="RefSeq" id="WP_101359584.1">
    <property type="nucleotide sequence ID" value="NZ_NKXO01000044.1"/>
</dbReference>
<dbReference type="Pfam" id="PF07819">
    <property type="entry name" value="PGAP1"/>
    <property type="match status" value="1"/>
</dbReference>
<accession>A0A2N3I8E8</accession>